<dbReference type="PROSITE" id="PS01149">
    <property type="entry name" value="PSI_RSU"/>
    <property type="match status" value="1"/>
</dbReference>
<feature type="domain" description="RNA-binding S4" evidence="5">
    <location>
        <begin position="7"/>
        <end position="66"/>
    </location>
</feature>
<dbReference type="InterPro" id="IPR050343">
    <property type="entry name" value="RsuA_PseudoU_synthase"/>
</dbReference>
<dbReference type="Pfam" id="PF01479">
    <property type="entry name" value="S4"/>
    <property type="match status" value="1"/>
</dbReference>
<dbReference type="NCBIfam" id="TIGR00093">
    <property type="entry name" value="pseudouridine synthase"/>
    <property type="match status" value="1"/>
</dbReference>
<dbReference type="Proteomes" id="UP000198635">
    <property type="component" value="Unassembled WGS sequence"/>
</dbReference>
<dbReference type="Gene3D" id="3.10.290.10">
    <property type="entry name" value="RNA-binding S4 domain"/>
    <property type="match status" value="1"/>
</dbReference>
<accession>A0A1I3W9S6</accession>
<evidence type="ECO:0000313" key="6">
    <source>
        <dbReference type="EMBL" id="SFK04265.1"/>
    </source>
</evidence>
<dbReference type="EC" id="5.4.99.-" evidence="4"/>
<dbReference type="EMBL" id="FORX01000012">
    <property type="protein sequence ID" value="SFK04265.1"/>
    <property type="molecule type" value="Genomic_DNA"/>
</dbReference>
<dbReference type="Pfam" id="PF00849">
    <property type="entry name" value="PseudoU_synth_2"/>
    <property type="match status" value="1"/>
</dbReference>
<organism evidence="6 7">
    <name type="scientific">Desulfomicrobium apsheronum</name>
    <dbReference type="NCBI Taxonomy" id="52560"/>
    <lineage>
        <taxon>Bacteria</taxon>
        <taxon>Pseudomonadati</taxon>
        <taxon>Thermodesulfobacteriota</taxon>
        <taxon>Desulfovibrionia</taxon>
        <taxon>Desulfovibrionales</taxon>
        <taxon>Desulfomicrobiaceae</taxon>
        <taxon>Desulfomicrobium</taxon>
    </lineage>
</organism>
<dbReference type="CDD" id="cd02870">
    <property type="entry name" value="PseudoU_synth_RsuA_like"/>
    <property type="match status" value="1"/>
</dbReference>
<name>A0A1I3W9S6_9BACT</name>
<gene>
    <name evidence="6" type="ORF">SAMN04488082_112104</name>
</gene>
<dbReference type="SUPFAM" id="SSF55174">
    <property type="entry name" value="Alpha-L RNA-binding motif"/>
    <property type="match status" value="1"/>
</dbReference>
<dbReference type="PANTHER" id="PTHR47683">
    <property type="entry name" value="PSEUDOURIDINE SYNTHASE FAMILY PROTEIN-RELATED"/>
    <property type="match status" value="1"/>
</dbReference>
<dbReference type="GO" id="GO:0003723">
    <property type="term" value="F:RNA binding"/>
    <property type="evidence" value="ECO:0007669"/>
    <property type="project" value="UniProtKB-KW"/>
</dbReference>
<dbReference type="InterPro" id="IPR042092">
    <property type="entry name" value="PsdUridine_s_RsuA/RluB/E/F_cat"/>
</dbReference>
<dbReference type="Gene3D" id="3.30.70.580">
    <property type="entry name" value="Pseudouridine synthase I, catalytic domain, N-terminal subdomain"/>
    <property type="match status" value="1"/>
</dbReference>
<evidence type="ECO:0000256" key="1">
    <source>
        <dbReference type="ARBA" id="ARBA00008348"/>
    </source>
</evidence>
<dbReference type="SMART" id="SM00363">
    <property type="entry name" value="S4"/>
    <property type="match status" value="1"/>
</dbReference>
<evidence type="ECO:0000313" key="7">
    <source>
        <dbReference type="Proteomes" id="UP000198635"/>
    </source>
</evidence>
<evidence type="ECO:0000256" key="4">
    <source>
        <dbReference type="RuleBase" id="RU003887"/>
    </source>
</evidence>
<evidence type="ECO:0000256" key="3">
    <source>
        <dbReference type="PROSITE-ProRule" id="PRU00182"/>
    </source>
</evidence>
<dbReference type="OrthoDB" id="9807213at2"/>
<dbReference type="PROSITE" id="PS50889">
    <property type="entry name" value="S4"/>
    <property type="match status" value="1"/>
</dbReference>
<evidence type="ECO:0000259" key="5">
    <source>
        <dbReference type="SMART" id="SM00363"/>
    </source>
</evidence>
<keyword evidence="3" id="KW-0694">RNA-binding</keyword>
<dbReference type="InterPro" id="IPR020103">
    <property type="entry name" value="PsdUridine_synth_cat_dom_sf"/>
</dbReference>
<dbReference type="GO" id="GO:0120159">
    <property type="term" value="F:rRNA pseudouridine synthase activity"/>
    <property type="evidence" value="ECO:0007669"/>
    <property type="project" value="UniProtKB-ARBA"/>
</dbReference>
<dbReference type="SUPFAM" id="SSF55120">
    <property type="entry name" value="Pseudouridine synthase"/>
    <property type="match status" value="1"/>
</dbReference>
<dbReference type="FunFam" id="3.10.290.10:FF:000003">
    <property type="entry name" value="Pseudouridine synthase"/>
    <property type="match status" value="1"/>
</dbReference>
<dbReference type="PANTHER" id="PTHR47683:SF2">
    <property type="entry name" value="RNA-BINDING S4 DOMAIN-CONTAINING PROTEIN"/>
    <property type="match status" value="1"/>
</dbReference>
<dbReference type="InterPro" id="IPR002942">
    <property type="entry name" value="S4_RNA-bd"/>
</dbReference>
<dbReference type="InterPro" id="IPR020094">
    <property type="entry name" value="TruA/RsuA/RluB/E/F_N"/>
</dbReference>
<dbReference type="STRING" id="52560.SAMN04488082_112104"/>
<reference evidence="7" key="1">
    <citation type="submission" date="2016-10" db="EMBL/GenBank/DDBJ databases">
        <authorList>
            <person name="Varghese N."/>
            <person name="Submissions S."/>
        </authorList>
    </citation>
    <scope>NUCLEOTIDE SEQUENCE [LARGE SCALE GENOMIC DNA]</scope>
    <source>
        <strain evidence="7">DSM 5918</strain>
    </source>
</reference>
<evidence type="ECO:0000256" key="2">
    <source>
        <dbReference type="ARBA" id="ARBA00023235"/>
    </source>
</evidence>
<dbReference type="InterPro" id="IPR000748">
    <property type="entry name" value="PsdUridine_synth_RsuA/RluB/E/F"/>
</dbReference>
<comment type="similarity">
    <text evidence="1 4">Belongs to the pseudouridine synthase RsuA family.</text>
</comment>
<keyword evidence="7" id="KW-1185">Reference proteome</keyword>
<proteinExistence type="inferred from homology"/>
<dbReference type="Gene3D" id="3.30.70.1560">
    <property type="entry name" value="Alpha-L RNA-binding motif"/>
    <property type="match status" value="1"/>
</dbReference>
<dbReference type="GO" id="GO:0000455">
    <property type="term" value="P:enzyme-directed rRNA pseudouridine synthesis"/>
    <property type="evidence" value="ECO:0007669"/>
    <property type="project" value="UniProtKB-ARBA"/>
</dbReference>
<dbReference type="InterPro" id="IPR018496">
    <property type="entry name" value="PsdUridine_synth_RsuA/RluB_CS"/>
</dbReference>
<protein>
    <recommendedName>
        <fullName evidence="4">Pseudouridine synthase</fullName>
        <ecNumber evidence="4">5.4.99.-</ecNumber>
    </recommendedName>
</protein>
<sequence length="250" mass="27794">MPENSPVRLNKYIADAGLASRRGADALIQSGRVCVNGLIQREPGTRVIPGQDTVLLDGAVVMAKQDASCSYIMLHKPVHTVTTVNDPQGRKTVVDLLPEELRTQRLFPVGRLDYMSEGLLLLTNDGEVTLRLTHPSYEHAKKYEVLVREAVTEKSLNIMRQGMRLQEGERLAPVEVETTLDANGATLMRMTLRQGVNRQIRRMCRDLGLTILRLRRVELGPLHLGSLEPGKWRALTDAEIQTLKSSLGLG</sequence>
<dbReference type="InterPro" id="IPR036986">
    <property type="entry name" value="S4_RNA-bd_sf"/>
</dbReference>
<dbReference type="AlphaFoldDB" id="A0A1I3W9S6"/>
<dbReference type="CDD" id="cd00165">
    <property type="entry name" value="S4"/>
    <property type="match status" value="1"/>
</dbReference>
<dbReference type="RefSeq" id="WP_092376075.1">
    <property type="nucleotide sequence ID" value="NZ_FORX01000012.1"/>
</dbReference>
<dbReference type="InterPro" id="IPR006145">
    <property type="entry name" value="PsdUridine_synth_RsuA/RluA"/>
</dbReference>
<keyword evidence="2 4" id="KW-0413">Isomerase</keyword>